<dbReference type="PANTHER" id="PTHR43333">
    <property type="entry name" value="2-HACID_DH_C DOMAIN-CONTAINING PROTEIN"/>
    <property type="match status" value="1"/>
</dbReference>
<organism evidence="4">
    <name type="scientific">marine sediment metagenome</name>
    <dbReference type="NCBI Taxonomy" id="412755"/>
    <lineage>
        <taxon>unclassified sequences</taxon>
        <taxon>metagenomes</taxon>
        <taxon>ecological metagenomes</taxon>
    </lineage>
</organism>
<dbReference type="CDD" id="cd05300">
    <property type="entry name" value="2-Hacid_dh_1"/>
    <property type="match status" value="1"/>
</dbReference>
<dbReference type="InterPro" id="IPR036291">
    <property type="entry name" value="NAD(P)-bd_dom_sf"/>
</dbReference>
<dbReference type="GO" id="GO:0051287">
    <property type="term" value="F:NAD binding"/>
    <property type="evidence" value="ECO:0007669"/>
    <property type="project" value="InterPro"/>
</dbReference>
<dbReference type="Gene3D" id="3.40.50.720">
    <property type="entry name" value="NAD(P)-binding Rossmann-like Domain"/>
    <property type="match status" value="2"/>
</dbReference>
<gene>
    <name evidence="4" type="ORF">S12H4_44489</name>
</gene>
<dbReference type="PROSITE" id="PS00671">
    <property type="entry name" value="D_2_HYDROXYACID_DH_3"/>
    <property type="match status" value="1"/>
</dbReference>
<comment type="caution">
    <text evidence="4">The sequence shown here is derived from an EMBL/GenBank/DDBJ whole genome shotgun (WGS) entry which is preliminary data.</text>
</comment>
<dbReference type="Pfam" id="PF02826">
    <property type="entry name" value="2-Hacid_dh_C"/>
    <property type="match status" value="1"/>
</dbReference>
<dbReference type="AlphaFoldDB" id="X1UD52"/>
<dbReference type="InterPro" id="IPR029753">
    <property type="entry name" value="D-isomer_DH_CS"/>
</dbReference>
<evidence type="ECO:0000259" key="3">
    <source>
        <dbReference type="Pfam" id="PF02826"/>
    </source>
</evidence>
<dbReference type="InterPro" id="IPR006140">
    <property type="entry name" value="D-isomer_DH_NAD-bd"/>
</dbReference>
<evidence type="ECO:0000256" key="2">
    <source>
        <dbReference type="ARBA" id="ARBA00023027"/>
    </source>
</evidence>
<reference evidence="4" key="1">
    <citation type="journal article" date="2014" name="Front. Microbiol.">
        <title>High frequency of phylogenetically diverse reductive dehalogenase-homologous genes in deep subseafloor sedimentary metagenomes.</title>
        <authorList>
            <person name="Kawai M."/>
            <person name="Futagami T."/>
            <person name="Toyoda A."/>
            <person name="Takaki Y."/>
            <person name="Nishi S."/>
            <person name="Hori S."/>
            <person name="Arai W."/>
            <person name="Tsubouchi T."/>
            <person name="Morono Y."/>
            <person name="Uchiyama I."/>
            <person name="Ito T."/>
            <person name="Fujiyama A."/>
            <person name="Inagaki F."/>
            <person name="Takami H."/>
        </authorList>
    </citation>
    <scope>NUCLEOTIDE SEQUENCE</scope>
    <source>
        <strain evidence="4">Expedition CK06-06</strain>
    </source>
</reference>
<keyword evidence="1" id="KW-0560">Oxidoreductase</keyword>
<dbReference type="EMBL" id="BARW01027414">
    <property type="protein sequence ID" value="GAJ15429.1"/>
    <property type="molecule type" value="Genomic_DNA"/>
</dbReference>
<sequence>MPPRMIAEKERRHWKRYAGTTLKGKTVAVISLGSIGKEVARLAKSFGMHVIGTKRSTEGVDPASLNAERLYPRTDLKPMLAQADFVVICIPHTPETEGLIEEEAIATMKPGAVLINIARGSIVDEAALIRALNSGHLLGAALDVQAKEPLPPDSPLWGMPQVLLSPHSGSNVDSENVELVKLFCDNLHRYLDGKPLRNVLDKNTR</sequence>
<evidence type="ECO:0000256" key="1">
    <source>
        <dbReference type="ARBA" id="ARBA00023002"/>
    </source>
</evidence>
<feature type="domain" description="D-isomer specific 2-hydroxyacid dehydrogenase NAD-binding" evidence="3">
    <location>
        <begin position="10"/>
        <end position="169"/>
    </location>
</feature>
<protein>
    <recommendedName>
        <fullName evidence="3">D-isomer specific 2-hydroxyacid dehydrogenase NAD-binding domain-containing protein</fullName>
    </recommendedName>
</protein>
<dbReference type="PANTHER" id="PTHR43333:SF1">
    <property type="entry name" value="D-ISOMER SPECIFIC 2-HYDROXYACID DEHYDROGENASE NAD-BINDING DOMAIN-CONTAINING PROTEIN"/>
    <property type="match status" value="1"/>
</dbReference>
<feature type="non-terminal residue" evidence="4">
    <location>
        <position position="205"/>
    </location>
</feature>
<proteinExistence type="predicted"/>
<name>X1UD52_9ZZZZ</name>
<keyword evidence="2" id="KW-0520">NAD</keyword>
<evidence type="ECO:0000313" key="4">
    <source>
        <dbReference type="EMBL" id="GAJ15429.1"/>
    </source>
</evidence>
<dbReference type="GO" id="GO:0016491">
    <property type="term" value="F:oxidoreductase activity"/>
    <property type="evidence" value="ECO:0007669"/>
    <property type="project" value="UniProtKB-KW"/>
</dbReference>
<accession>X1UD52</accession>
<dbReference type="SUPFAM" id="SSF51735">
    <property type="entry name" value="NAD(P)-binding Rossmann-fold domains"/>
    <property type="match status" value="1"/>
</dbReference>